<gene>
    <name evidence="2" type="ORF">PCOR1329_LOCUS29427</name>
</gene>
<accession>A0ABN9SFV5</accession>
<sequence length="166" mass="17899">GRRRRGSRGARCSAGPRDPGSRDEVELSSSGHKVGLRTGTRDEDEGRGRRGRGRGGGGGGGTGAADATQRDCLAAADWSQPAEGGTHSHPQRHQCTDEVRKQPTEAWSSPWTSRRARRPRVTDARGVKYASLVPKDGGQTRRRHDRIATTPASPKIRFASGPPRCR</sequence>
<protein>
    <submittedName>
        <fullName evidence="2">Uncharacterized protein</fullName>
    </submittedName>
</protein>
<evidence type="ECO:0000313" key="3">
    <source>
        <dbReference type="Proteomes" id="UP001189429"/>
    </source>
</evidence>
<reference evidence="2" key="1">
    <citation type="submission" date="2023-10" db="EMBL/GenBank/DDBJ databases">
        <authorList>
            <person name="Chen Y."/>
            <person name="Shah S."/>
            <person name="Dougan E. K."/>
            <person name="Thang M."/>
            <person name="Chan C."/>
        </authorList>
    </citation>
    <scope>NUCLEOTIDE SEQUENCE [LARGE SCALE GENOMIC DNA]</scope>
</reference>
<feature type="region of interest" description="Disordered" evidence="1">
    <location>
        <begin position="1"/>
        <end position="166"/>
    </location>
</feature>
<dbReference type="Proteomes" id="UP001189429">
    <property type="component" value="Unassembled WGS sequence"/>
</dbReference>
<feature type="compositionally biased region" description="Basic and acidic residues" evidence="1">
    <location>
        <begin position="94"/>
        <end position="103"/>
    </location>
</feature>
<evidence type="ECO:0000256" key="1">
    <source>
        <dbReference type="SAM" id="MobiDB-lite"/>
    </source>
</evidence>
<feature type="compositionally biased region" description="Basic and acidic residues" evidence="1">
    <location>
        <begin position="39"/>
        <end position="48"/>
    </location>
</feature>
<comment type="caution">
    <text evidence="2">The sequence shown here is derived from an EMBL/GenBank/DDBJ whole genome shotgun (WGS) entry which is preliminary data.</text>
</comment>
<feature type="compositionally biased region" description="Gly residues" evidence="1">
    <location>
        <begin position="54"/>
        <end position="63"/>
    </location>
</feature>
<proteinExistence type="predicted"/>
<feature type="non-terminal residue" evidence="2">
    <location>
        <position position="166"/>
    </location>
</feature>
<evidence type="ECO:0000313" key="2">
    <source>
        <dbReference type="EMBL" id="CAK0830959.1"/>
    </source>
</evidence>
<feature type="non-terminal residue" evidence="2">
    <location>
        <position position="1"/>
    </location>
</feature>
<keyword evidence="3" id="KW-1185">Reference proteome</keyword>
<name>A0ABN9SFV5_9DINO</name>
<organism evidence="2 3">
    <name type="scientific">Prorocentrum cordatum</name>
    <dbReference type="NCBI Taxonomy" id="2364126"/>
    <lineage>
        <taxon>Eukaryota</taxon>
        <taxon>Sar</taxon>
        <taxon>Alveolata</taxon>
        <taxon>Dinophyceae</taxon>
        <taxon>Prorocentrales</taxon>
        <taxon>Prorocentraceae</taxon>
        <taxon>Prorocentrum</taxon>
    </lineage>
</organism>
<dbReference type="EMBL" id="CAUYUJ010011091">
    <property type="protein sequence ID" value="CAK0830959.1"/>
    <property type="molecule type" value="Genomic_DNA"/>
</dbReference>